<dbReference type="EMBL" id="LXQA011255836">
    <property type="protein sequence ID" value="MCI90849.1"/>
    <property type="molecule type" value="Genomic_DNA"/>
</dbReference>
<comment type="caution">
    <text evidence="2">The sequence shown here is derived from an EMBL/GenBank/DDBJ whole genome shotgun (WGS) entry which is preliminary data.</text>
</comment>
<name>A0A392VTR8_9FABA</name>
<evidence type="ECO:0000313" key="3">
    <source>
        <dbReference type="Proteomes" id="UP000265520"/>
    </source>
</evidence>
<proteinExistence type="predicted"/>
<keyword evidence="3" id="KW-1185">Reference proteome</keyword>
<organism evidence="2 3">
    <name type="scientific">Trifolium medium</name>
    <dbReference type="NCBI Taxonomy" id="97028"/>
    <lineage>
        <taxon>Eukaryota</taxon>
        <taxon>Viridiplantae</taxon>
        <taxon>Streptophyta</taxon>
        <taxon>Embryophyta</taxon>
        <taxon>Tracheophyta</taxon>
        <taxon>Spermatophyta</taxon>
        <taxon>Magnoliopsida</taxon>
        <taxon>eudicotyledons</taxon>
        <taxon>Gunneridae</taxon>
        <taxon>Pentapetalae</taxon>
        <taxon>rosids</taxon>
        <taxon>fabids</taxon>
        <taxon>Fabales</taxon>
        <taxon>Fabaceae</taxon>
        <taxon>Papilionoideae</taxon>
        <taxon>50 kb inversion clade</taxon>
        <taxon>NPAAA clade</taxon>
        <taxon>Hologalegina</taxon>
        <taxon>IRL clade</taxon>
        <taxon>Trifolieae</taxon>
        <taxon>Trifolium</taxon>
    </lineage>
</organism>
<keyword evidence="1" id="KW-0175">Coiled coil</keyword>
<reference evidence="2 3" key="1">
    <citation type="journal article" date="2018" name="Front. Plant Sci.">
        <title>Red Clover (Trifolium pratense) and Zigzag Clover (T. medium) - A Picture of Genomic Similarities and Differences.</title>
        <authorList>
            <person name="Dluhosova J."/>
            <person name="Istvanek J."/>
            <person name="Nedelnik J."/>
            <person name="Repkova J."/>
        </authorList>
    </citation>
    <scope>NUCLEOTIDE SEQUENCE [LARGE SCALE GENOMIC DNA]</scope>
    <source>
        <strain evidence="3">cv. 10/8</strain>
        <tissue evidence="2">Leaf</tissue>
    </source>
</reference>
<protein>
    <submittedName>
        <fullName evidence="2">Uncharacterized protein</fullName>
    </submittedName>
</protein>
<dbReference type="Proteomes" id="UP000265520">
    <property type="component" value="Unassembled WGS sequence"/>
</dbReference>
<evidence type="ECO:0000256" key="1">
    <source>
        <dbReference type="SAM" id="Coils"/>
    </source>
</evidence>
<accession>A0A392VTR8</accession>
<evidence type="ECO:0000313" key="2">
    <source>
        <dbReference type="EMBL" id="MCI90849.1"/>
    </source>
</evidence>
<dbReference type="AlphaFoldDB" id="A0A392VTR8"/>
<feature type="coiled-coil region" evidence="1">
    <location>
        <begin position="5"/>
        <end position="60"/>
    </location>
</feature>
<feature type="non-terminal residue" evidence="2">
    <location>
        <position position="62"/>
    </location>
</feature>
<sequence length="62" mass="7322">MEALREEHRQEVRCLEKEKKLLTLTRNAFIVSCFQTRDDLWVLQGENEELEDTVEGLKQAMA</sequence>